<dbReference type="Pfam" id="PF01694">
    <property type="entry name" value="Rhomboid"/>
    <property type="match status" value="1"/>
</dbReference>
<evidence type="ECO:0000313" key="10">
    <source>
        <dbReference type="Proteomes" id="UP000441399"/>
    </source>
</evidence>
<evidence type="ECO:0000256" key="1">
    <source>
        <dbReference type="ARBA" id="ARBA00004141"/>
    </source>
</evidence>
<dbReference type="InterPro" id="IPR050925">
    <property type="entry name" value="Rhomboid_protease_S54"/>
</dbReference>
<dbReference type="InterPro" id="IPR031976">
    <property type="entry name" value="NRho"/>
</dbReference>
<feature type="transmembrane region" description="Helical" evidence="5">
    <location>
        <begin position="207"/>
        <end position="225"/>
    </location>
</feature>
<dbReference type="GO" id="GO:0004252">
    <property type="term" value="F:serine-type endopeptidase activity"/>
    <property type="evidence" value="ECO:0007669"/>
    <property type="project" value="InterPro"/>
</dbReference>
<organism evidence="8 10">
    <name type="scientific">BD1-7 clade bacterium</name>
    <dbReference type="NCBI Taxonomy" id="2029982"/>
    <lineage>
        <taxon>Bacteria</taxon>
        <taxon>Pseudomonadati</taxon>
        <taxon>Pseudomonadota</taxon>
        <taxon>Gammaproteobacteria</taxon>
        <taxon>Cellvibrionales</taxon>
        <taxon>Spongiibacteraceae</taxon>
        <taxon>BD1-7 clade</taxon>
    </lineage>
</organism>
<feature type="transmembrane region" description="Helical" evidence="5">
    <location>
        <begin position="183"/>
        <end position="201"/>
    </location>
</feature>
<feature type="domain" description="Peptidase S54 rhomboid" evidence="6">
    <location>
        <begin position="142"/>
        <end position="281"/>
    </location>
</feature>
<accession>A0A5S9NSS5</accession>
<dbReference type="EC" id="3.4.21.105" evidence="8"/>
<dbReference type="SUPFAM" id="SSF144091">
    <property type="entry name" value="Rhomboid-like"/>
    <property type="match status" value="1"/>
</dbReference>
<dbReference type="Gene3D" id="1.20.1540.10">
    <property type="entry name" value="Rhomboid-like"/>
    <property type="match status" value="1"/>
</dbReference>
<dbReference type="PANTHER" id="PTHR43731">
    <property type="entry name" value="RHOMBOID PROTEASE"/>
    <property type="match status" value="1"/>
</dbReference>
<reference evidence="8 10" key="1">
    <citation type="submission" date="2019-11" db="EMBL/GenBank/DDBJ databases">
        <authorList>
            <person name="Holert J."/>
        </authorList>
    </citation>
    <scope>NUCLEOTIDE SEQUENCE [LARGE SCALE GENOMIC DNA]</scope>
    <source>
        <strain evidence="8">SB11_3</strain>
    </source>
</reference>
<keyword evidence="8" id="KW-0378">Hydrolase</keyword>
<evidence type="ECO:0000256" key="4">
    <source>
        <dbReference type="ARBA" id="ARBA00023136"/>
    </source>
</evidence>
<evidence type="ECO:0000259" key="6">
    <source>
        <dbReference type="Pfam" id="PF01694"/>
    </source>
</evidence>
<dbReference type="Gene3D" id="3.30.70.2080">
    <property type="match status" value="1"/>
</dbReference>
<dbReference type="EMBL" id="CACSIO010000003">
    <property type="protein sequence ID" value="CAA0093661.1"/>
    <property type="molecule type" value="Genomic_DNA"/>
</dbReference>
<feature type="transmembrane region" description="Helical" evidence="5">
    <location>
        <begin position="265"/>
        <end position="283"/>
    </location>
</feature>
<feature type="transmembrane region" description="Helical" evidence="5">
    <location>
        <begin position="237"/>
        <end position="259"/>
    </location>
</feature>
<keyword evidence="8" id="KW-0645">Protease</keyword>
<dbReference type="Proteomes" id="UP000441399">
    <property type="component" value="Unassembled WGS sequence"/>
</dbReference>
<proteinExistence type="predicted"/>
<keyword evidence="10" id="KW-1185">Reference proteome</keyword>
<dbReference type="InterPro" id="IPR038244">
    <property type="entry name" value="NRho_sf"/>
</dbReference>
<dbReference type="PANTHER" id="PTHR43731:SF26">
    <property type="entry name" value="RHOMBOID-LIKE PROTEIN 10, CHLOROPLASTIC"/>
    <property type="match status" value="1"/>
</dbReference>
<keyword evidence="4 5" id="KW-0472">Membrane</keyword>
<gene>
    <name evidence="8" type="primary">glpG_2</name>
    <name evidence="9" type="synonym">glpG_1</name>
    <name evidence="9" type="ORF">OPDIPICF_01413</name>
    <name evidence="8" type="ORF">OPDIPICF_03881</name>
</gene>
<evidence type="ECO:0000313" key="9">
    <source>
        <dbReference type="EMBL" id="CAA0108965.1"/>
    </source>
</evidence>
<protein>
    <submittedName>
        <fullName evidence="8">Rhomboid protease GlpG</fullName>
        <ecNumber evidence="8">3.4.21.105</ecNumber>
    </submittedName>
</protein>
<evidence type="ECO:0000256" key="5">
    <source>
        <dbReference type="SAM" id="Phobius"/>
    </source>
</evidence>
<dbReference type="EMBL" id="CACSIO010000012">
    <property type="protein sequence ID" value="CAA0108965.1"/>
    <property type="molecule type" value="Genomic_DNA"/>
</dbReference>
<dbReference type="OrthoDB" id="9778341at2"/>
<dbReference type="InterPro" id="IPR035952">
    <property type="entry name" value="Rhomboid-like_sf"/>
</dbReference>
<keyword evidence="3 5" id="KW-1133">Transmembrane helix</keyword>
<dbReference type="GO" id="GO:0006508">
    <property type="term" value="P:proteolysis"/>
    <property type="evidence" value="ECO:0007669"/>
    <property type="project" value="UniProtKB-KW"/>
</dbReference>
<evidence type="ECO:0000256" key="2">
    <source>
        <dbReference type="ARBA" id="ARBA00022692"/>
    </source>
</evidence>
<comment type="subcellular location">
    <subcellularLocation>
        <location evidence="1">Membrane</location>
        <topology evidence="1">Multi-pass membrane protein</topology>
    </subcellularLocation>
</comment>
<dbReference type="InterPro" id="IPR022764">
    <property type="entry name" value="Peptidase_S54_rhomboid_dom"/>
</dbReference>
<keyword evidence="2 5" id="KW-0812">Transmembrane</keyword>
<dbReference type="AlphaFoldDB" id="A0A5S9NSS5"/>
<feature type="domain" description="Rhomboid protease N-terminal" evidence="7">
    <location>
        <begin position="19"/>
        <end position="64"/>
    </location>
</feature>
<evidence type="ECO:0000256" key="3">
    <source>
        <dbReference type="ARBA" id="ARBA00022989"/>
    </source>
</evidence>
<dbReference type="Pfam" id="PF16733">
    <property type="entry name" value="NRho"/>
    <property type="match status" value="1"/>
</dbReference>
<sequence>MSDLHEALIFEKSLDGQAIQHFVQYLQRAGFPHRLAEQGDKLVLYVYHPDHIEVVRSLFQRFADDDLPIIEAPPASVGFNPVNILKTPVCFAVVLLCVAGFAAYLWSFWPLLQLFSFQVMQVTPAGVTLAPASESLANILHGQVWRLITPAFLHFSWAHIGFNLAIFWFLAQQLEKFEGSLSLLSEVTLLAILSNVLQFYLKPDGLFGGLSGVVYGLMAYCWLAGKLNSEFKVFMPAGLLVVSVVMMVIGFTGVSNVFGFGIANWAHLGGFLAGLLLAFVRYGRLRQVSQ</sequence>
<feature type="transmembrane region" description="Helical" evidence="5">
    <location>
        <begin position="151"/>
        <end position="171"/>
    </location>
</feature>
<name>A0A5S9NSS5_9GAMM</name>
<feature type="transmembrane region" description="Helical" evidence="5">
    <location>
        <begin position="89"/>
        <end position="109"/>
    </location>
</feature>
<evidence type="ECO:0000259" key="7">
    <source>
        <dbReference type="Pfam" id="PF16733"/>
    </source>
</evidence>
<dbReference type="GO" id="GO:0016020">
    <property type="term" value="C:membrane"/>
    <property type="evidence" value="ECO:0007669"/>
    <property type="project" value="UniProtKB-SubCell"/>
</dbReference>
<evidence type="ECO:0000313" key="8">
    <source>
        <dbReference type="EMBL" id="CAA0093661.1"/>
    </source>
</evidence>